<accession>A0A1H3M6G7</accession>
<evidence type="ECO:0000256" key="3">
    <source>
        <dbReference type="ARBA" id="ARBA00022801"/>
    </source>
</evidence>
<gene>
    <name evidence="7" type="ORF">SAMN05421881_10574</name>
</gene>
<name>A0A1H3M6G7_9PROT</name>
<keyword evidence="3" id="KW-0378">Hydrolase</keyword>
<dbReference type="PROSITE" id="PS50249">
    <property type="entry name" value="MPN"/>
    <property type="match status" value="1"/>
</dbReference>
<dbReference type="InterPro" id="IPR001405">
    <property type="entry name" value="UPF0758"/>
</dbReference>
<keyword evidence="4" id="KW-0862">Zinc</keyword>
<dbReference type="EMBL" id="FNOY01000057">
    <property type="protein sequence ID" value="SDY72320.1"/>
    <property type="molecule type" value="Genomic_DNA"/>
</dbReference>
<dbReference type="Gene3D" id="3.40.140.10">
    <property type="entry name" value="Cytidine Deaminase, domain 2"/>
    <property type="match status" value="1"/>
</dbReference>
<protein>
    <submittedName>
        <fullName evidence="7">DNA repair protein RadC</fullName>
    </submittedName>
</protein>
<organism evidence="7 8">
    <name type="scientific">Nitrosomonas halophila</name>
    <dbReference type="NCBI Taxonomy" id="44576"/>
    <lineage>
        <taxon>Bacteria</taxon>
        <taxon>Pseudomonadati</taxon>
        <taxon>Pseudomonadota</taxon>
        <taxon>Betaproteobacteria</taxon>
        <taxon>Nitrosomonadales</taxon>
        <taxon>Nitrosomonadaceae</taxon>
        <taxon>Nitrosomonas</taxon>
    </lineage>
</organism>
<reference evidence="7 8" key="1">
    <citation type="submission" date="2016-10" db="EMBL/GenBank/DDBJ databases">
        <authorList>
            <person name="de Groot N.N."/>
        </authorList>
    </citation>
    <scope>NUCLEOTIDE SEQUENCE [LARGE SCALE GENOMIC DNA]</scope>
    <source>
        <strain evidence="7 8">Nm1</strain>
    </source>
</reference>
<dbReference type="Pfam" id="PF04002">
    <property type="entry name" value="RadC"/>
    <property type="match status" value="1"/>
</dbReference>
<dbReference type="CDD" id="cd08071">
    <property type="entry name" value="MPN_DUF2466"/>
    <property type="match status" value="1"/>
</dbReference>
<dbReference type="InterPro" id="IPR025657">
    <property type="entry name" value="RadC_JAB"/>
</dbReference>
<dbReference type="STRING" id="44576.SAMN05421881_10574"/>
<proteinExistence type="predicted"/>
<evidence type="ECO:0000313" key="7">
    <source>
        <dbReference type="EMBL" id="SDY72320.1"/>
    </source>
</evidence>
<dbReference type="NCBIfam" id="TIGR00608">
    <property type="entry name" value="radc"/>
    <property type="match status" value="1"/>
</dbReference>
<keyword evidence="5" id="KW-0482">Metalloprotease</keyword>
<feature type="domain" description="MPN" evidence="6">
    <location>
        <begin position="78"/>
        <end position="200"/>
    </location>
</feature>
<dbReference type="PROSITE" id="PS01302">
    <property type="entry name" value="UPF0758"/>
    <property type="match status" value="1"/>
</dbReference>
<keyword evidence="1" id="KW-0645">Protease</keyword>
<evidence type="ECO:0000256" key="1">
    <source>
        <dbReference type="ARBA" id="ARBA00022670"/>
    </source>
</evidence>
<dbReference type="InterPro" id="IPR037518">
    <property type="entry name" value="MPN"/>
</dbReference>
<dbReference type="GO" id="GO:0006508">
    <property type="term" value="P:proteolysis"/>
    <property type="evidence" value="ECO:0007669"/>
    <property type="project" value="UniProtKB-KW"/>
</dbReference>
<evidence type="ECO:0000256" key="5">
    <source>
        <dbReference type="ARBA" id="ARBA00023049"/>
    </source>
</evidence>
<keyword evidence="8" id="KW-1185">Reference proteome</keyword>
<dbReference type="PANTHER" id="PTHR30471:SF3">
    <property type="entry name" value="UPF0758 PROTEIN YEES-RELATED"/>
    <property type="match status" value="1"/>
</dbReference>
<evidence type="ECO:0000259" key="6">
    <source>
        <dbReference type="PROSITE" id="PS50249"/>
    </source>
</evidence>
<dbReference type="PANTHER" id="PTHR30471">
    <property type="entry name" value="DNA REPAIR PROTEIN RADC"/>
    <property type="match status" value="1"/>
</dbReference>
<dbReference type="RefSeq" id="WP_245725195.1">
    <property type="nucleotide sequence ID" value="NZ_FNOY01000057.1"/>
</dbReference>
<evidence type="ECO:0000256" key="2">
    <source>
        <dbReference type="ARBA" id="ARBA00022723"/>
    </source>
</evidence>
<evidence type="ECO:0000256" key="4">
    <source>
        <dbReference type="ARBA" id="ARBA00022833"/>
    </source>
</evidence>
<dbReference type="InterPro" id="IPR020891">
    <property type="entry name" value="UPF0758_CS"/>
</dbReference>
<dbReference type="Proteomes" id="UP000198640">
    <property type="component" value="Unassembled WGS sequence"/>
</dbReference>
<keyword evidence="2" id="KW-0479">Metal-binding</keyword>
<dbReference type="AlphaFoldDB" id="A0A1H3M6G7"/>
<sequence length="200" mass="21786">MKPFHEMSNVELLTLLIGKQSAGNLGARSLLELFGFSVTRNGLATGEAIASYPLHPSLLAAKELIARCFQERMESGEVLSSPGIVKQFLCSKIGSLEHEVFWCLWLDNRHRLIAAEELFRGTLSQASVYPREIVKRALAVNAAAIILAHNHPSGETEPSTSDIQLTHTIKSAVALVDVRVLDHFVVGGTDAISFAERGLL</sequence>
<dbReference type="GO" id="GO:0046872">
    <property type="term" value="F:metal ion binding"/>
    <property type="evidence" value="ECO:0007669"/>
    <property type="project" value="UniProtKB-KW"/>
</dbReference>
<dbReference type="GO" id="GO:0008237">
    <property type="term" value="F:metallopeptidase activity"/>
    <property type="evidence" value="ECO:0007669"/>
    <property type="project" value="UniProtKB-KW"/>
</dbReference>
<evidence type="ECO:0000313" key="8">
    <source>
        <dbReference type="Proteomes" id="UP000198640"/>
    </source>
</evidence>